<dbReference type="SUPFAM" id="SSF52540">
    <property type="entry name" value="P-loop containing nucleoside triphosphate hydrolases"/>
    <property type="match status" value="1"/>
</dbReference>
<evidence type="ECO:0000256" key="1">
    <source>
        <dbReference type="ARBA" id="ARBA00010322"/>
    </source>
</evidence>
<dbReference type="PANTHER" id="PTHR12169">
    <property type="entry name" value="ATPASE N2B"/>
    <property type="match status" value="1"/>
</dbReference>
<dbReference type="Proteomes" id="UP001212841">
    <property type="component" value="Unassembled WGS sequence"/>
</dbReference>
<dbReference type="AlphaFoldDB" id="A0AAD5SS05"/>
<organism evidence="4 5">
    <name type="scientific">Rhizophlyctis rosea</name>
    <dbReference type="NCBI Taxonomy" id="64517"/>
    <lineage>
        <taxon>Eukaryota</taxon>
        <taxon>Fungi</taxon>
        <taxon>Fungi incertae sedis</taxon>
        <taxon>Chytridiomycota</taxon>
        <taxon>Chytridiomycota incertae sedis</taxon>
        <taxon>Chytridiomycetes</taxon>
        <taxon>Rhizophlyctidales</taxon>
        <taxon>Rhizophlyctidaceae</taxon>
        <taxon>Rhizophlyctis</taxon>
    </lineage>
</organism>
<dbReference type="Pfam" id="PF03969">
    <property type="entry name" value="AFG1_ATPase"/>
    <property type="match status" value="1"/>
</dbReference>
<evidence type="ECO:0000256" key="2">
    <source>
        <dbReference type="ARBA" id="ARBA00022741"/>
    </source>
</evidence>
<keyword evidence="2" id="KW-0547">Nucleotide-binding</keyword>
<name>A0AAD5SS05_9FUNG</name>
<dbReference type="EMBL" id="JADGJD010000005">
    <property type="protein sequence ID" value="KAJ3057369.1"/>
    <property type="molecule type" value="Genomic_DNA"/>
</dbReference>
<sequence length="449" mass="51437">MLQELYANIQTYAEPTILDELLDLEQDKPVHAQKGKADMSSPDFAWQQEEDGILGLVRAFIGVAMTLEEKMLIGFEQFTKMFKKKRKEANDNVIAAPKSLYLYGDVGTGKTMTMDLFYNSVHIKRKRRVHFHAFMLDVHKRTHQLRMQHNITHDPLPTIAVELINDAWLLCFDELQVTDITDAMILRRLFEELFKRGMVMVTTSNRPPDDLYKDGIQRKSFLPTIDLLKERCIVHSLNSGIDYRKQEQERLDVFMSPLNTDTNRKLDSMFEKLTAGQEVGPRTLTFFGRHLVIPAATKDVAKISFAELCGQPHSAADYLELVTNFTTLFLTDVPKMSLDQRNEARRFITLIDAAYENKLKLFMSAETDLVELFSGKVSSIKDTGELVSAERLLIDDLKLQADQLTSPIFTGSEEIFAFQRAVSRLTEMRGEHWLGEEIRNVLQDSKAST</sequence>
<dbReference type="PANTHER" id="PTHR12169:SF6">
    <property type="entry name" value="AFG1-LIKE ATPASE"/>
    <property type="match status" value="1"/>
</dbReference>
<reference evidence="4" key="1">
    <citation type="submission" date="2020-05" db="EMBL/GenBank/DDBJ databases">
        <title>Phylogenomic resolution of chytrid fungi.</title>
        <authorList>
            <person name="Stajich J.E."/>
            <person name="Amses K."/>
            <person name="Simmons R."/>
            <person name="Seto K."/>
            <person name="Myers J."/>
            <person name="Bonds A."/>
            <person name="Quandt C.A."/>
            <person name="Barry K."/>
            <person name="Liu P."/>
            <person name="Grigoriev I."/>
            <person name="Longcore J.E."/>
            <person name="James T.Y."/>
        </authorList>
    </citation>
    <scope>NUCLEOTIDE SEQUENCE</scope>
    <source>
        <strain evidence="4">JEL0318</strain>
    </source>
</reference>
<gene>
    <name evidence="4" type="ORF">HK097_008464</name>
</gene>
<keyword evidence="5" id="KW-1185">Reference proteome</keyword>
<dbReference type="InterPro" id="IPR027417">
    <property type="entry name" value="P-loop_NTPase"/>
</dbReference>
<protein>
    <recommendedName>
        <fullName evidence="6">AFG1-like ATPase</fullName>
    </recommendedName>
</protein>
<evidence type="ECO:0000256" key="3">
    <source>
        <dbReference type="ARBA" id="ARBA00022840"/>
    </source>
</evidence>
<keyword evidence="3" id="KW-0067">ATP-binding</keyword>
<evidence type="ECO:0000313" key="5">
    <source>
        <dbReference type="Proteomes" id="UP001212841"/>
    </source>
</evidence>
<accession>A0AAD5SS05</accession>
<evidence type="ECO:0000313" key="4">
    <source>
        <dbReference type="EMBL" id="KAJ3057369.1"/>
    </source>
</evidence>
<dbReference type="Gene3D" id="3.40.50.300">
    <property type="entry name" value="P-loop containing nucleotide triphosphate hydrolases"/>
    <property type="match status" value="1"/>
</dbReference>
<dbReference type="NCBIfam" id="NF040713">
    <property type="entry name" value="ZapE"/>
    <property type="match status" value="1"/>
</dbReference>
<dbReference type="GO" id="GO:0016887">
    <property type="term" value="F:ATP hydrolysis activity"/>
    <property type="evidence" value="ECO:0007669"/>
    <property type="project" value="InterPro"/>
</dbReference>
<dbReference type="GO" id="GO:0005524">
    <property type="term" value="F:ATP binding"/>
    <property type="evidence" value="ECO:0007669"/>
    <property type="project" value="UniProtKB-KW"/>
</dbReference>
<proteinExistence type="inferred from homology"/>
<dbReference type="InterPro" id="IPR005654">
    <property type="entry name" value="ATPase_AFG1-like"/>
</dbReference>
<evidence type="ECO:0008006" key="6">
    <source>
        <dbReference type="Google" id="ProtNLM"/>
    </source>
</evidence>
<dbReference type="GO" id="GO:0005739">
    <property type="term" value="C:mitochondrion"/>
    <property type="evidence" value="ECO:0007669"/>
    <property type="project" value="TreeGrafter"/>
</dbReference>
<comment type="caution">
    <text evidence="4">The sequence shown here is derived from an EMBL/GenBank/DDBJ whole genome shotgun (WGS) entry which is preliminary data.</text>
</comment>
<comment type="similarity">
    <text evidence="1">Belongs to the AFG1 ATPase family.</text>
</comment>